<dbReference type="SUPFAM" id="SSF52540">
    <property type="entry name" value="P-loop containing nucleoside triphosphate hydrolases"/>
    <property type="match status" value="1"/>
</dbReference>
<gene>
    <name evidence="1" type="primary">g7125</name>
    <name evidence="1" type="ORF">VP750_LOCUS6098</name>
</gene>
<sequence>MRHAGRIPDLHLYVGKPGQGLKAREYHSQRKAIVNTVLETAMRAGAVMVTGPPQSGKTSLLQLLHEAAVRSELFSFTYYVNVAENNKSLEQGLVQHGTSWEELFAAGSAGGWLLNWRSCCNVTLDSDISLERLRLSKPEYHELLSNFRMLECPDALFGKEARKALYLNTAGQTRTVLKRLLKKECRAEGINQIEDRDVWTVARDLYYGGYFAQREVYGVDHIGFISPLHRKVCKQLDIKAQSAPAPSAGG</sequence>
<protein>
    <submittedName>
        <fullName evidence="1">G7125 protein</fullName>
    </submittedName>
</protein>
<dbReference type="EMBL" id="CAXHTA020000010">
    <property type="protein sequence ID" value="CAL5224439.1"/>
    <property type="molecule type" value="Genomic_DNA"/>
</dbReference>
<dbReference type="InterPro" id="IPR027417">
    <property type="entry name" value="P-loop_NTPase"/>
</dbReference>
<comment type="caution">
    <text evidence="1">The sequence shown here is derived from an EMBL/GenBank/DDBJ whole genome shotgun (WGS) entry which is preliminary data.</text>
</comment>
<keyword evidence="2" id="KW-1185">Reference proteome</keyword>
<name>A0ABP1FX17_9CHLO</name>
<accession>A0ABP1FX17</accession>
<evidence type="ECO:0000313" key="1">
    <source>
        <dbReference type="EMBL" id="CAL5224439.1"/>
    </source>
</evidence>
<organism evidence="1 2">
    <name type="scientific">Coccomyxa viridis</name>
    <dbReference type="NCBI Taxonomy" id="1274662"/>
    <lineage>
        <taxon>Eukaryota</taxon>
        <taxon>Viridiplantae</taxon>
        <taxon>Chlorophyta</taxon>
        <taxon>core chlorophytes</taxon>
        <taxon>Trebouxiophyceae</taxon>
        <taxon>Trebouxiophyceae incertae sedis</taxon>
        <taxon>Coccomyxaceae</taxon>
        <taxon>Coccomyxa</taxon>
    </lineage>
</organism>
<dbReference type="Proteomes" id="UP001497392">
    <property type="component" value="Unassembled WGS sequence"/>
</dbReference>
<reference evidence="1 2" key="1">
    <citation type="submission" date="2024-06" db="EMBL/GenBank/DDBJ databases">
        <authorList>
            <person name="Kraege A."/>
            <person name="Thomma B."/>
        </authorList>
    </citation>
    <scope>NUCLEOTIDE SEQUENCE [LARGE SCALE GENOMIC DNA]</scope>
</reference>
<proteinExistence type="predicted"/>
<evidence type="ECO:0000313" key="2">
    <source>
        <dbReference type="Proteomes" id="UP001497392"/>
    </source>
</evidence>